<sequence>MNKSEVNWIAAYNYLFPVLNRTGTPVYCSGPDFCRTLQQIEPGSPSYEQLIQLLNGKGKSTSRKSFYWDTLQALPEHQRFQVYRIFIDGIEPHDKEAADNIRNIVFGGGQAVPTTIVPLDLWNSEKLNNSLNDIDHAIDAHQYNRATTLSYTCLEGLYKTYVQKHLPQQAGLSDLLPLCKAVKDDISKKLQAQGPFPVEIVNAMPTLTNAIANSRNGFSESHFAGDSQRWLALFARDLTNSIGRLMLHFM</sequence>
<protein>
    <submittedName>
        <fullName evidence="1">Uncharacterized protein</fullName>
    </submittedName>
</protein>
<evidence type="ECO:0000313" key="1">
    <source>
        <dbReference type="EMBL" id="CUV53969.1"/>
    </source>
</evidence>
<reference evidence="1" key="1">
    <citation type="submission" date="2015-10" db="EMBL/GenBank/DDBJ databases">
        <authorList>
            <person name="Gilbert D.G."/>
        </authorList>
    </citation>
    <scope>NUCLEOTIDE SEQUENCE</scope>
    <source>
        <strain evidence="1">Phyl III-seqv23</strain>
    </source>
</reference>
<dbReference type="AlphaFoldDB" id="A0A0S4WQV1"/>
<proteinExistence type="predicted"/>
<accession>A0A0S4WQV1</accession>
<gene>
    <name evidence="1" type="ORF">RUN215_v1_200024</name>
</gene>
<organism evidence="1">
    <name type="scientific">Ralstonia solanacearum</name>
    <name type="common">Pseudomonas solanacearum</name>
    <dbReference type="NCBI Taxonomy" id="305"/>
    <lineage>
        <taxon>Bacteria</taxon>
        <taxon>Pseudomonadati</taxon>
        <taxon>Pseudomonadota</taxon>
        <taxon>Betaproteobacteria</taxon>
        <taxon>Burkholderiales</taxon>
        <taxon>Burkholderiaceae</taxon>
        <taxon>Ralstonia</taxon>
        <taxon>Ralstonia solanacearum species complex</taxon>
    </lineage>
</organism>
<name>A0A0S4WQV1_RALSL</name>
<dbReference type="EMBL" id="LN899820">
    <property type="protein sequence ID" value="CUV53969.1"/>
    <property type="molecule type" value="Genomic_DNA"/>
</dbReference>